<comment type="caution">
    <text evidence="1">The sequence shown here is derived from an EMBL/GenBank/DDBJ whole genome shotgun (WGS) entry which is preliminary data.</text>
</comment>
<evidence type="ECO:0000313" key="1">
    <source>
        <dbReference type="EMBL" id="MCY9530185.1"/>
    </source>
</evidence>
<name>A0ABT4E990_PAEAL</name>
<keyword evidence="2" id="KW-1185">Reference proteome</keyword>
<dbReference type="EMBL" id="JAMDLY010000011">
    <property type="protein sequence ID" value="MCY9530185.1"/>
    <property type="molecule type" value="Genomic_DNA"/>
</dbReference>
<protein>
    <submittedName>
        <fullName evidence="1">Uncharacterized protein</fullName>
    </submittedName>
</protein>
<evidence type="ECO:0000313" key="2">
    <source>
        <dbReference type="Proteomes" id="UP001527090"/>
    </source>
</evidence>
<dbReference type="RefSeq" id="WP_268632170.1">
    <property type="nucleotide sequence ID" value="NZ_JAMDLY010000011.1"/>
</dbReference>
<dbReference type="Proteomes" id="UP001527090">
    <property type="component" value="Unassembled WGS sequence"/>
</dbReference>
<organism evidence="1 2">
    <name type="scientific">Paenibacillus alvei</name>
    <name type="common">Bacillus alvei</name>
    <dbReference type="NCBI Taxonomy" id="44250"/>
    <lineage>
        <taxon>Bacteria</taxon>
        <taxon>Bacillati</taxon>
        <taxon>Bacillota</taxon>
        <taxon>Bacilli</taxon>
        <taxon>Bacillales</taxon>
        <taxon>Paenibacillaceae</taxon>
        <taxon>Paenibacillus</taxon>
    </lineage>
</organism>
<gene>
    <name evidence="1" type="ORF">M5X04_12745</name>
</gene>
<accession>A0ABT4E990</accession>
<sequence length="222" mass="24748">MQDTNSLQDVVGSTIFITYLVEADDVTDPDTINWMNRFGDKIVAQHKDVEEVTSLPQLLLQMTGNHDFSSDKEQLENLIKQMPPTLLKSVVSANKQYATMQFKVNQELSSAQQLELMNNITQQIDASDGIQVSPVGTQVMMLRGIDNVSANHNVITITSRRTRNRVRAAFIFRFEGTKHIGVIAALLTPNNTSSLVFHSIFNGSCNFGACEPFRDPKSQINS</sequence>
<proteinExistence type="predicted"/>
<reference evidence="1 2" key="1">
    <citation type="submission" date="2022-05" db="EMBL/GenBank/DDBJ databases">
        <title>Genome Sequencing of Bee-Associated Microbes.</title>
        <authorList>
            <person name="Dunlap C."/>
        </authorList>
    </citation>
    <scope>NUCLEOTIDE SEQUENCE [LARGE SCALE GENOMIC DNA]</scope>
    <source>
        <strain evidence="1 2">NRRL NRS-750</strain>
    </source>
</reference>